<sequence length="182" mass="20027">MPLDSKDAHGNGEYSDEYASSSKWRRDGGGGDKWNGSEEGSKKSKAVGDSKSSRRRDGSVGVYGEGEEVKRSSGKGDEKHRDSATRRSREGVAEKEKERKFGFTAKVGTNASIRHTIPPKIFVVLSVTALSRIARFAATKPIFTLVGTVTGVYFVKLAHTALFKAKVVEEKYRKPKKRDNDD</sequence>
<gene>
    <name evidence="2" type="ORF">Fmac_015652</name>
</gene>
<comment type="caution">
    <text evidence="2">The sequence shown here is derived from an EMBL/GenBank/DDBJ whole genome shotgun (WGS) entry which is preliminary data.</text>
</comment>
<protein>
    <recommendedName>
        <fullName evidence="4">Transmembrane protein</fullName>
    </recommendedName>
</protein>
<dbReference type="Proteomes" id="UP001603857">
    <property type="component" value="Unassembled WGS sequence"/>
</dbReference>
<feature type="compositionally biased region" description="Basic and acidic residues" evidence="1">
    <location>
        <begin position="1"/>
        <end position="10"/>
    </location>
</feature>
<evidence type="ECO:0008006" key="4">
    <source>
        <dbReference type="Google" id="ProtNLM"/>
    </source>
</evidence>
<organism evidence="2 3">
    <name type="scientific">Flemingia macrophylla</name>
    <dbReference type="NCBI Taxonomy" id="520843"/>
    <lineage>
        <taxon>Eukaryota</taxon>
        <taxon>Viridiplantae</taxon>
        <taxon>Streptophyta</taxon>
        <taxon>Embryophyta</taxon>
        <taxon>Tracheophyta</taxon>
        <taxon>Spermatophyta</taxon>
        <taxon>Magnoliopsida</taxon>
        <taxon>eudicotyledons</taxon>
        <taxon>Gunneridae</taxon>
        <taxon>Pentapetalae</taxon>
        <taxon>rosids</taxon>
        <taxon>fabids</taxon>
        <taxon>Fabales</taxon>
        <taxon>Fabaceae</taxon>
        <taxon>Papilionoideae</taxon>
        <taxon>50 kb inversion clade</taxon>
        <taxon>NPAAA clade</taxon>
        <taxon>indigoferoid/millettioid clade</taxon>
        <taxon>Phaseoleae</taxon>
        <taxon>Flemingia</taxon>
    </lineage>
</organism>
<evidence type="ECO:0000313" key="3">
    <source>
        <dbReference type="Proteomes" id="UP001603857"/>
    </source>
</evidence>
<evidence type="ECO:0000313" key="2">
    <source>
        <dbReference type="EMBL" id="KAL2334439.1"/>
    </source>
</evidence>
<evidence type="ECO:0000256" key="1">
    <source>
        <dbReference type="SAM" id="MobiDB-lite"/>
    </source>
</evidence>
<proteinExistence type="predicted"/>
<name>A0ABD1MF54_9FABA</name>
<keyword evidence="3" id="KW-1185">Reference proteome</keyword>
<accession>A0ABD1MF54</accession>
<dbReference type="EMBL" id="JBGMDY010000005">
    <property type="protein sequence ID" value="KAL2334439.1"/>
    <property type="molecule type" value="Genomic_DNA"/>
</dbReference>
<feature type="compositionally biased region" description="Basic and acidic residues" evidence="1">
    <location>
        <begin position="67"/>
        <end position="98"/>
    </location>
</feature>
<feature type="region of interest" description="Disordered" evidence="1">
    <location>
        <begin position="1"/>
        <end position="98"/>
    </location>
</feature>
<feature type="compositionally biased region" description="Basic and acidic residues" evidence="1">
    <location>
        <begin position="24"/>
        <end position="58"/>
    </location>
</feature>
<reference evidence="2 3" key="1">
    <citation type="submission" date="2024-08" db="EMBL/GenBank/DDBJ databases">
        <title>Insights into the chromosomal genome structure of Flemingia macrophylla.</title>
        <authorList>
            <person name="Ding Y."/>
            <person name="Zhao Y."/>
            <person name="Bi W."/>
            <person name="Wu M."/>
            <person name="Zhao G."/>
            <person name="Gong Y."/>
            <person name="Li W."/>
            <person name="Zhang P."/>
        </authorList>
    </citation>
    <scope>NUCLEOTIDE SEQUENCE [LARGE SCALE GENOMIC DNA]</scope>
    <source>
        <strain evidence="2">DYQJB</strain>
        <tissue evidence="2">Leaf</tissue>
    </source>
</reference>
<dbReference type="AlphaFoldDB" id="A0ABD1MF54"/>